<evidence type="ECO:0000313" key="2">
    <source>
        <dbReference type="EMBL" id="KAJ9566675.1"/>
    </source>
</evidence>
<name>A0AA38WTB7_9ASTR</name>
<organism evidence="2 3">
    <name type="scientific">Centaurea solstitialis</name>
    <name type="common">yellow star-thistle</name>
    <dbReference type="NCBI Taxonomy" id="347529"/>
    <lineage>
        <taxon>Eukaryota</taxon>
        <taxon>Viridiplantae</taxon>
        <taxon>Streptophyta</taxon>
        <taxon>Embryophyta</taxon>
        <taxon>Tracheophyta</taxon>
        <taxon>Spermatophyta</taxon>
        <taxon>Magnoliopsida</taxon>
        <taxon>eudicotyledons</taxon>
        <taxon>Gunneridae</taxon>
        <taxon>Pentapetalae</taxon>
        <taxon>asterids</taxon>
        <taxon>campanulids</taxon>
        <taxon>Asterales</taxon>
        <taxon>Asteraceae</taxon>
        <taxon>Carduoideae</taxon>
        <taxon>Cardueae</taxon>
        <taxon>Centaureinae</taxon>
        <taxon>Centaurea</taxon>
    </lineage>
</organism>
<dbReference type="Proteomes" id="UP001172457">
    <property type="component" value="Chromosome 1"/>
</dbReference>
<keyword evidence="3" id="KW-1185">Reference proteome</keyword>
<feature type="signal peptide" evidence="1">
    <location>
        <begin position="1"/>
        <end position="19"/>
    </location>
</feature>
<gene>
    <name evidence="2" type="ORF">OSB04_002641</name>
</gene>
<comment type="caution">
    <text evidence="2">The sequence shown here is derived from an EMBL/GenBank/DDBJ whole genome shotgun (WGS) entry which is preliminary data.</text>
</comment>
<dbReference type="EMBL" id="JARYMX010000001">
    <property type="protein sequence ID" value="KAJ9566675.1"/>
    <property type="molecule type" value="Genomic_DNA"/>
</dbReference>
<protein>
    <submittedName>
        <fullName evidence="2">Uncharacterized protein</fullName>
    </submittedName>
</protein>
<reference evidence="2" key="1">
    <citation type="submission" date="2023-03" db="EMBL/GenBank/DDBJ databases">
        <title>Chromosome-scale reference genome and RAD-based genetic map of yellow starthistle (Centaurea solstitialis) reveal putative structural variation and QTLs associated with invader traits.</title>
        <authorList>
            <person name="Reatini B."/>
            <person name="Cang F.A."/>
            <person name="Jiang Q."/>
            <person name="Mckibben M.T.W."/>
            <person name="Barker M.S."/>
            <person name="Rieseberg L.H."/>
            <person name="Dlugosch K.M."/>
        </authorList>
    </citation>
    <scope>NUCLEOTIDE SEQUENCE</scope>
    <source>
        <strain evidence="2">CAN-66</strain>
        <tissue evidence="2">Leaf</tissue>
    </source>
</reference>
<keyword evidence="1" id="KW-0732">Signal</keyword>
<evidence type="ECO:0000256" key="1">
    <source>
        <dbReference type="SAM" id="SignalP"/>
    </source>
</evidence>
<accession>A0AA38WTB7</accession>
<dbReference type="AlphaFoldDB" id="A0AA38WTB7"/>
<sequence>MTLGANYLKLIAFVLGVLGHHDGSSQPLGPTDTKWGELDSIVKLWIYVTISVSLEMYMFLIENQALFYKTASVRYRIVAYGSNTGRKRTNHGVAFPICKLCEVQVRELVSSYKRKIYLTNLKLRHLATRKRNNEHI</sequence>
<evidence type="ECO:0000313" key="3">
    <source>
        <dbReference type="Proteomes" id="UP001172457"/>
    </source>
</evidence>
<proteinExistence type="predicted"/>
<feature type="chain" id="PRO_5041389525" evidence="1">
    <location>
        <begin position="20"/>
        <end position="136"/>
    </location>
</feature>